<evidence type="ECO:0000256" key="2">
    <source>
        <dbReference type="ARBA" id="ARBA00023015"/>
    </source>
</evidence>
<evidence type="ECO:0000313" key="11">
    <source>
        <dbReference type="Proteomes" id="UP000093695"/>
    </source>
</evidence>
<dbReference type="GO" id="GO:0006355">
    <property type="term" value="P:regulation of DNA-templated transcription"/>
    <property type="evidence" value="ECO:0007669"/>
    <property type="project" value="InterPro"/>
</dbReference>
<dbReference type="InterPro" id="IPR027417">
    <property type="entry name" value="P-loop_NTPase"/>
</dbReference>
<dbReference type="SUPFAM" id="SSF52540">
    <property type="entry name" value="P-loop containing nucleoside triphosphate hydrolases"/>
    <property type="match status" value="1"/>
</dbReference>
<dbReference type="GO" id="GO:0003677">
    <property type="term" value="F:DNA binding"/>
    <property type="evidence" value="ECO:0007669"/>
    <property type="project" value="UniProtKB-KW"/>
</dbReference>
<feature type="region of interest" description="Disordered" evidence="6">
    <location>
        <begin position="1"/>
        <end position="26"/>
    </location>
</feature>
<dbReference type="SMART" id="SM00382">
    <property type="entry name" value="AAA"/>
    <property type="match status" value="1"/>
</dbReference>
<dbReference type="Gene3D" id="1.10.10.10">
    <property type="entry name" value="Winged helix-like DNA-binding domain superfamily/Winged helix DNA-binding domain"/>
    <property type="match status" value="1"/>
</dbReference>
<dbReference type="EMBL" id="CP016174">
    <property type="protein sequence ID" value="ANN18916.1"/>
    <property type="molecule type" value="Genomic_DNA"/>
</dbReference>
<name>A0A193C302_AMYOR</name>
<dbReference type="GO" id="GO:0043531">
    <property type="term" value="F:ADP binding"/>
    <property type="evidence" value="ECO:0007669"/>
    <property type="project" value="InterPro"/>
</dbReference>
<dbReference type="InterPro" id="IPR001867">
    <property type="entry name" value="OmpR/PhoB-type_DNA-bd"/>
</dbReference>
<dbReference type="InterPro" id="IPR019734">
    <property type="entry name" value="TPR_rpt"/>
</dbReference>
<evidence type="ECO:0000256" key="5">
    <source>
        <dbReference type="PROSITE-ProRule" id="PRU00339"/>
    </source>
</evidence>
<organism evidence="10 11">
    <name type="scientific">Amycolatopsis orientalis</name>
    <name type="common">Nocardia orientalis</name>
    <dbReference type="NCBI Taxonomy" id="31958"/>
    <lineage>
        <taxon>Bacteria</taxon>
        <taxon>Bacillati</taxon>
        <taxon>Actinomycetota</taxon>
        <taxon>Actinomycetes</taxon>
        <taxon>Pseudonocardiales</taxon>
        <taxon>Pseudonocardiaceae</taxon>
        <taxon>Amycolatopsis</taxon>
    </lineage>
</organism>
<dbReference type="STRING" id="31958.SD37_27040"/>
<dbReference type="Gene3D" id="3.40.50.300">
    <property type="entry name" value="P-loop containing nucleotide triphosphate hydrolases"/>
    <property type="match status" value="1"/>
</dbReference>
<dbReference type="AlphaFoldDB" id="A0A193C302"/>
<evidence type="ECO:0000259" key="9">
    <source>
        <dbReference type="SMART" id="SM01043"/>
    </source>
</evidence>
<dbReference type="InterPro" id="IPR051677">
    <property type="entry name" value="AfsR-DnrI-RedD_regulator"/>
</dbReference>
<dbReference type="eggNOG" id="COG3629">
    <property type="taxonomic scope" value="Bacteria"/>
</dbReference>
<evidence type="ECO:0000259" key="7">
    <source>
        <dbReference type="SMART" id="SM00382"/>
    </source>
</evidence>
<feature type="domain" description="OmpR/PhoB-type" evidence="8">
    <location>
        <begin position="42"/>
        <end position="116"/>
    </location>
</feature>
<keyword evidence="2" id="KW-0805">Transcription regulation</keyword>
<evidence type="ECO:0000313" key="10">
    <source>
        <dbReference type="EMBL" id="ANN18916.1"/>
    </source>
</evidence>
<dbReference type="SUPFAM" id="SSF48452">
    <property type="entry name" value="TPR-like"/>
    <property type="match status" value="3"/>
</dbReference>
<evidence type="ECO:0000256" key="4">
    <source>
        <dbReference type="ARBA" id="ARBA00023163"/>
    </source>
</evidence>
<dbReference type="KEGG" id="aori:SD37_27040"/>
<dbReference type="Gene3D" id="1.25.40.10">
    <property type="entry name" value="Tetratricopeptide repeat domain"/>
    <property type="match status" value="2"/>
</dbReference>
<dbReference type="Pfam" id="PF03704">
    <property type="entry name" value="BTAD"/>
    <property type="match status" value="1"/>
</dbReference>
<dbReference type="SMART" id="SM00862">
    <property type="entry name" value="Trans_reg_C"/>
    <property type="match status" value="1"/>
</dbReference>
<keyword evidence="5" id="KW-0802">TPR repeat</keyword>
<dbReference type="PANTHER" id="PTHR35807:SF1">
    <property type="entry name" value="TRANSCRIPTIONAL REGULATOR REDD"/>
    <property type="match status" value="1"/>
</dbReference>
<evidence type="ECO:0000256" key="3">
    <source>
        <dbReference type="ARBA" id="ARBA00023125"/>
    </source>
</evidence>
<keyword evidence="11" id="KW-1185">Reference proteome</keyword>
<gene>
    <name evidence="10" type="ORF">SD37_27040</name>
</gene>
<evidence type="ECO:0000259" key="8">
    <source>
        <dbReference type="SMART" id="SM00862"/>
    </source>
</evidence>
<dbReference type="InterPro" id="IPR005158">
    <property type="entry name" value="BTAD"/>
</dbReference>
<dbReference type="InterPro" id="IPR003593">
    <property type="entry name" value="AAA+_ATPase"/>
</dbReference>
<dbReference type="InterPro" id="IPR016032">
    <property type="entry name" value="Sig_transdc_resp-reg_C-effctor"/>
</dbReference>
<dbReference type="RefSeq" id="WP_044849937.1">
    <property type="nucleotide sequence ID" value="NZ_CP016174.1"/>
</dbReference>
<feature type="domain" description="Bacterial transcriptional activator" evidence="9">
    <location>
        <begin position="123"/>
        <end position="267"/>
    </location>
</feature>
<dbReference type="SMART" id="SM00028">
    <property type="entry name" value="TPR"/>
    <property type="match status" value="5"/>
</dbReference>
<comment type="similarity">
    <text evidence="1">Belongs to the AfsR/DnrI/RedD regulatory family.</text>
</comment>
<proteinExistence type="inferred from homology"/>
<evidence type="ECO:0000256" key="6">
    <source>
        <dbReference type="SAM" id="MobiDB-lite"/>
    </source>
</evidence>
<keyword evidence="4" id="KW-0804">Transcription</keyword>
<dbReference type="Proteomes" id="UP000093695">
    <property type="component" value="Chromosome"/>
</dbReference>
<dbReference type="InterPro" id="IPR011990">
    <property type="entry name" value="TPR-like_helical_dom_sf"/>
</dbReference>
<evidence type="ECO:0000256" key="1">
    <source>
        <dbReference type="ARBA" id="ARBA00005820"/>
    </source>
</evidence>
<dbReference type="SUPFAM" id="SSF46894">
    <property type="entry name" value="C-terminal effector domain of the bipartite response regulators"/>
    <property type="match status" value="1"/>
</dbReference>
<feature type="domain" description="AAA+ ATPase" evidence="7">
    <location>
        <begin position="341"/>
        <end position="489"/>
    </location>
</feature>
<dbReference type="PROSITE" id="PS50005">
    <property type="entry name" value="TPR"/>
    <property type="match status" value="1"/>
</dbReference>
<dbReference type="SMART" id="SM01043">
    <property type="entry name" value="BTAD"/>
    <property type="match status" value="1"/>
</dbReference>
<dbReference type="PRINTS" id="PR00364">
    <property type="entry name" value="DISEASERSIST"/>
</dbReference>
<dbReference type="GO" id="GO:0000160">
    <property type="term" value="P:phosphorelay signal transduction system"/>
    <property type="evidence" value="ECO:0007669"/>
    <property type="project" value="InterPro"/>
</dbReference>
<dbReference type="CDD" id="cd15831">
    <property type="entry name" value="BTAD"/>
    <property type="match status" value="1"/>
</dbReference>
<protein>
    <submittedName>
        <fullName evidence="10">SARP family transcriptional regulator</fullName>
    </submittedName>
</protein>
<dbReference type="InterPro" id="IPR036388">
    <property type="entry name" value="WH-like_DNA-bd_sf"/>
</dbReference>
<keyword evidence="3" id="KW-0238">DNA-binding</keyword>
<feature type="repeat" description="TPR" evidence="5">
    <location>
        <begin position="844"/>
        <end position="877"/>
    </location>
</feature>
<dbReference type="PANTHER" id="PTHR35807">
    <property type="entry name" value="TRANSCRIPTIONAL REGULATOR REDD-RELATED"/>
    <property type="match status" value="1"/>
</dbReference>
<sequence length="977" mass="106758">MTAGPLPESAGSPSNGGDPTHTGPAAQLSFSVLGPLEAEVDGVPVRLGGRREQRLLACLLINAGRLVPASYLIGTMWPDNPPKTAIRQVSNAIARLRHDLGVARSAVVTTGSAYRIVISSASLDSVRFEAGYREGAELLAAGLLSQAAAKLADALALWRGPAFDGLEGEAIEQTARRLDEERLAAGELLIGARLRLGETDAAARQAFDLAAWHPTRETLQRLTMLALYRAGRGADALRAFDRSRIALAEELGVDPGTELSTLHQQILRTDPELMEDSALVRYGVGGLRAGADTGGRREDADAQKALFPRPAQLPADLPAFGGRAEELQTVLEIGRDDTLTGPRLIAIDGMPGVGKTALAVHAAHRLAPLFPDGQLFVNLEGFSPAGDPVDPAVALEALLRSLGIQGSDIPAGTGQRAALFRSCLAGKRVLLVLDNAISATQVSPLLPGAASCCVLITSRTRLADLDGAELLSLEPFSRADAVDLLGRIVGPSRLRRESPDAVDQVASLCGDLPLALAVTASRLRARASWTLDFVARQLRDERNRFSELTAGERDVAGAFRVSYLNLSETERRVFRRLSHHPGAAFDLHSTAALAEVDLGEARRLAERLVDVNLLRQPSMDRYEMHDLLRSYGRELLLAEEPEHQREAMMRRLFDYYRSTVAAAMEFIDPDSEEESGGGLEVPKSEFTQTFVDYDQAAHWMDAQWQNVLPVAVAMNNHQHYSDLVPFCSSVWRYFDNRGYYRQARELETLALSAARVTGSVVLEYQALHMYALTLWRLNEFTEANRLFNEVFELASTTGDVRMQCRARGNSGVTHWLKGESDEAIEHLGWVRQTAHAHGSVLIEARARHRIGLIHTENRRYPEAAEELDQALRLAHENESPDLEAECFLALGINSRELGDAALAVTQFTTAMEVLDSTGNRSMLPIAHKEMATAFDLLGERSKADRHRRFALRLYTDLGISDSADVRELKQRLSDHSA</sequence>
<accession>A0A193C302</accession>
<dbReference type="eggNOG" id="COG3903">
    <property type="taxonomic scope" value="Bacteria"/>
</dbReference>
<reference evidence="10 11" key="1">
    <citation type="journal article" date="2015" name="Genome Announc.">
        <title>Draft Genome Sequence of Norvancomycin-Producing Strain Amycolatopsis orientalis CPCC200066.</title>
        <authorList>
            <person name="Lei X."/>
            <person name="Yuan F."/>
            <person name="Shi Y."/>
            <person name="Li X."/>
            <person name="Wang L."/>
            <person name="Hong B."/>
        </authorList>
    </citation>
    <scope>NUCLEOTIDE SEQUENCE [LARGE SCALE GENOMIC DNA]</scope>
    <source>
        <strain evidence="10 11">B-37</strain>
    </source>
</reference>